<dbReference type="InterPro" id="IPR042054">
    <property type="entry name" value="YegD-like"/>
</dbReference>
<protein>
    <submittedName>
        <fullName evidence="4">Putative heat shock protein YegD</fullName>
    </submittedName>
</protein>
<dbReference type="SUPFAM" id="SSF53067">
    <property type="entry name" value="Actin-like ATPase domain"/>
    <property type="match status" value="2"/>
</dbReference>
<dbReference type="PROSITE" id="PS01036">
    <property type="entry name" value="HSP70_3"/>
    <property type="match status" value="1"/>
</dbReference>
<dbReference type="STRING" id="1391654.AKJ09_04376"/>
<proteinExistence type="inferred from homology"/>
<dbReference type="RefSeq" id="WP_146648811.1">
    <property type="nucleotide sequence ID" value="NZ_CP012333.1"/>
</dbReference>
<dbReference type="KEGG" id="llu:AKJ09_04376"/>
<gene>
    <name evidence="4" type="ORF">AKJ09_04376</name>
</gene>
<dbReference type="OrthoDB" id="9807934at2"/>
<accession>A0A0K1PW23</accession>
<dbReference type="InterPro" id="IPR018181">
    <property type="entry name" value="Heat_shock_70_CS"/>
</dbReference>
<dbReference type="Gene3D" id="3.90.640.10">
    <property type="entry name" value="Actin, Chain A, domain 4"/>
    <property type="match status" value="2"/>
</dbReference>
<name>A0A0K1PW23_9BACT</name>
<reference evidence="4 5" key="1">
    <citation type="submission" date="2015-08" db="EMBL/GenBank/DDBJ databases">
        <authorList>
            <person name="Babu N.S."/>
            <person name="Beckwith C.J."/>
            <person name="Beseler K.G."/>
            <person name="Brison A."/>
            <person name="Carone J.V."/>
            <person name="Caskin T.P."/>
            <person name="Diamond M."/>
            <person name="Durham M.E."/>
            <person name="Foxe J.M."/>
            <person name="Go M."/>
            <person name="Henderson B.A."/>
            <person name="Jones I.B."/>
            <person name="McGettigan J.A."/>
            <person name="Micheletti S.J."/>
            <person name="Nasrallah M.E."/>
            <person name="Ortiz D."/>
            <person name="Piller C.R."/>
            <person name="Privatt S.R."/>
            <person name="Schneider S.L."/>
            <person name="Sharp S."/>
            <person name="Smith T.C."/>
            <person name="Stanton J.D."/>
            <person name="Ullery H.E."/>
            <person name="Wilson R.J."/>
            <person name="Serrano M.G."/>
            <person name="Buck G."/>
            <person name="Lee V."/>
            <person name="Wang Y."/>
            <person name="Carvalho R."/>
            <person name="Voegtly L."/>
            <person name="Shi R."/>
            <person name="Duckworth R."/>
            <person name="Johnson A."/>
            <person name="Loviza R."/>
            <person name="Walstead R."/>
            <person name="Shah Z."/>
            <person name="Kiflezghi M."/>
            <person name="Wade K."/>
            <person name="Ball S.L."/>
            <person name="Bradley K.W."/>
            <person name="Asai D.J."/>
            <person name="Bowman C.A."/>
            <person name="Russell D.A."/>
            <person name="Pope W.H."/>
            <person name="Jacobs-Sera D."/>
            <person name="Hendrix R.W."/>
            <person name="Hatfull G.F."/>
        </authorList>
    </citation>
    <scope>NUCLEOTIDE SEQUENCE [LARGE SCALE GENOMIC DNA]</scope>
    <source>
        <strain evidence="4 5">DSM 27648</strain>
    </source>
</reference>
<dbReference type="Proteomes" id="UP000064967">
    <property type="component" value="Chromosome"/>
</dbReference>
<dbReference type="PATRIC" id="fig|1391654.3.peg.4432"/>
<keyword evidence="2" id="KW-0547">Nucleotide-binding</keyword>
<dbReference type="GO" id="GO:0140662">
    <property type="term" value="F:ATP-dependent protein folding chaperone"/>
    <property type="evidence" value="ECO:0007669"/>
    <property type="project" value="InterPro"/>
</dbReference>
<evidence type="ECO:0000256" key="3">
    <source>
        <dbReference type="ARBA" id="ARBA00022840"/>
    </source>
</evidence>
<comment type="similarity">
    <text evidence="1">Belongs to the heat shock protein 70 family.</text>
</comment>
<dbReference type="PANTHER" id="PTHR19375">
    <property type="entry name" value="HEAT SHOCK PROTEIN 70KDA"/>
    <property type="match status" value="1"/>
</dbReference>
<dbReference type="InterPro" id="IPR043129">
    <property type="entry name" value="ATPase_NBD"/>
</dbReference>
<organism evidence="4 5">
    <name type="scientific">Labilithrix luteola</name>
    <dbReference type="NCBI Taxonomy" id="1391654"/>
    <lineage>
        <taxon>Bacteria</taxon>
        <taxon>Pseudomonadati</taxon>
        <taxon>Myxococcota</taxon>
        <taxon>Polyangia</taxon>
        <taxon>Polyangiales</taxon>
        <taxon>Labilitrichaceae</taxon>
        <taxon>Labilithrix</taxon>
    </lineage>
</organism>
<sequence>MRRIGLDLGTTNSAVAVHDGDNGGAVNLARFEHAAGVSETCRTLLYFQTGQKPIGGPRAIDQYLLGEGQGRLIQSMKSYLADRSFQATNIFGRTVSLTDLMGAFLRELRAQAEASVGPLGNRAVVGRPVVFASAKNEEDETLALDRMRAALATAGWDDVAFEYEPVGAAYYYETQLDHDELVLIADFGGGTSDFSLIRVGPSHRGHGVERILGNDGVGIAGDALDARVLHHLVAPMLGLGTTYHSMFGKELPVPVWIYQRLLRWHHLSFLKTKKNMEMLESIASQATEDEPIRALLHVLENDLGYHLYRAVERTKVALSSAEEALFSFSDAPLVIEAPITRKAFEGWIEEDMTTMSDCVDRLLARVGVDRKDVDQVFMTGGSSFVPAVRRIFETRFGAEKLRAGGEMISVASGLALRAAHA</sequence>
<keyword evidence="5" id="KW-1185">Reference proteome</keyword>
<dbReference type="AlphaFoldDB" id="A0A0K1PW23"/>
<evidence type="ECO:0000313" key="5">
    <source>
        <dbReference type="Proteomes" id="UP000064967"/>
    </source>
</evidence>
<dbReference type="EMBL" id="CP012333">
    <property type="protein sequence ID" value="AKU97712.1"/>
    <property type="molecule type" value="Genomic_DNA"/>
</dbReference>
<evidence type="ECO:0000256" key="2">
    <source>
        <dbReference type="ARBA" id="ARBA00022741"/>
    </source>
</evidence>
<evidence type="ECO:0000313" key="4">
    <source>
        <dbReference type="EMBL" id="AKU97712.1"/>
    </source>
</evidence>
<dbReference type="Gene3D" id="3.30.420.40">
    <property type="match status" value="3"/>
</dbReference>
<dbReference type="CDD" id="cd10231">
    <property type="entry name" value="ASKHA_NBD_HSP70_YegD-like"/>
    <property type="match status" value="1"/>
</dbReference>
<evidence type="ECO:0000256" key="1">
    <source>
        <dbReference type="ARBA" id="ARBA00007381"/>
    </source>
</evidence>
<dbReference type="Pfam" id="PF00012">
    <property type="entry name" value="HSP70"/>
    <property type="match status" value="1"/>
</dbReference>
<dbReference type="GO" id="GO:0005524">
    <property type="term" value="F:ATP binding"/>
    <property type="evidence" value="ECO:0007669"/>
    <property type="project" value="UniProtKB-KW"/>
</dbReference>
<keyword evidence="3" id="KW-0067">ATP-binding</keyword>
<dbReference type="InterPro" id="IPR013126">
    <property type="entry name" value="Hsp_70_fam"/>
</dbReference>
<keyword evidence="4" id="KW-0346">Stress response</keyword>